<dbReference type="PATRIC" id="fig|1454001.3.peg.2819"/>
<feature type="signal peptide" evidence="1">
    <location>
        <begin position="1"/>
        <end position="22"/>
    </location>
</feature>
<dbReference type="AlphaFoldDB" id="A0A011M8L7"/>
<reference evidence="2" key="1">
    <citation type="submission" date="2014-02" db="EMBL/GenBank/DDBJ databases">
        <title>Expanding our view of genomic diversity in Candidatus Accumulibacter clades.</title>
        <authorList>
            <person name="Skennerton C.T."/>
            <person name="Barr J.J."/>
            <person name="Slater F.R."/>
            <person name="Bond P.L."/>
            <person name="Tyson G.W."/>
        </authorList>
    </citation>
    <scope>NUCLEOTIDE SEQUENCE [LARGE SCALE GENOMIC DNA]</scope>
</reference>
<protein>
    <recommendedName>
        <fullName evidence="4">DUF2796 domain-containing protein</fullName>
    </recommendedName>
</protein>
<organism evidence="2 3">
    <name type="scientific">Candidatus Accumulibacter adjunctus</name>
    <dbReference type="NCBI Taxonomy" id="1454001"/>
    <lineage>
        <taxon>Bacteria</taxon>
        <taxon>Pseudomonadati</taxon>
        <taxon>Pseudomonadota</taxon>
        <taxon>Betaproteobacteria</taxon>
        <taxon>Candidatus Accumulibacter</taxon>
    </lineage>
</organism>
<dbReference type="EMBL" id="JFAX01000017">
    <property type="protein sequence ID" value="EXI66028.1"/>
    <property type="molecule type" value="Genomic_DNA"/>
</dbReference>
<comment type="caution">
    <text evidence="2">The sequence shown here is derived from an EMBL/GenBank/DDBJ whole genome shotgun (WGS) entry which is preliminary data.</text>
</comment>
<keyword evidence="3" id="KW-1185">Reference proteome</keyword>
<feature type="chain" id="PRO_5001461975" description="DUF2796 domain-containing protein" evidence="1">
    <location>
        <begin position="23"/>
        <end position="174"/>
    </location>
</feature>
<evidence type="ECO:0000256" key="1">
    <source>
        <dbReference type="SAM" id="SignalP"/>
    </source>
</evidence>
<gene>
    <name evidence="2" type="ORF">AW08_02767</name>
</gene>
<proteinExistence type="predicted"/>
<evidence type="ECO:0008006" key="4">
    <source>
        <dbReference type="Google" id="ProtNLM"/>
    </source>
</evidence>
<dbReference type="InterPro" id="IPR021253">
    <property type="entry name" value="ZrgA-like"/>
</dbReference>
<name>A0A011M8L7_9PROT</name>
<dbReference type="STRING" id="1454001.AW08_02767"/>
<evidence type="ECO:0000313" key="3">
    <source>
        <dbReference type="Proteomes" id="UP000020218"/>
    </source>
</evidence>
<accession>A0A011M8L7</accession>
<evidence type="ECO:0000313" key="2">
    <source>
        <dbReference type="EMBL" id="EXI66028.1"/>
    </source>
</evidence>
<dbReference type="Pfam" id="PF10986">
    <property type="entry name" value="ZrgA"/>
    <property type="match status" value="1"/>
</dbReference>
<keyword evidence="1" id="KW-0732">Signal</keyword>
<dbReference type="Proteomes" id="UP000020218">
    <property type="component" value="Unassembled WGS sequence"/>
</dbReference>
<sequence length="174" mass="18334">MNASPFSCLLAAACLLPVPALAGPPGAHVHGAARLQVAVDGSTLNLQLETPLASLVGFEHAPRTAQQKQALQAMADRLRQANEIFTPTPAARCTLVSVELESPLLQPSPPAGGDGHADLDGSFVFRCDDAAALRDLEVGLFASFPKLRRLDVQVAGPRGQSAARLSPQQRRVSW</sequence>